<dbReference type="InterPro" id="IPR011611">
    <property type="entry name" value="PfkB_dom"/>
</dbReference>
<organism evidence="7 8">
    <name type="scientific">Corynebacterium glucuronolyticum</name>
    <dbReference type="NCBI Taxonomy" id="39791"/>
    <lineage>
        <taxon>Bacteria</taxon>
        <taxon>Bacillati</taxon>
        <taxon>Actinomycetota</taxon>
        <taxon>Actinomycetes</taxon>
        <taxon>Mycobacteriales</taxon>
        <taxon>Corynebacteriaceae</taxon>
        <taxon>Corynebacterium</taxon>
    </lineage>
</organism>
<reference evidence="7" key="1">
    <citation type="submission" date="2021-02" db="EMBL/GenBank/DDBJ databases">
        <title>FDA dAtabase for Regulatory Grade micrObial Sequences (FDA-ARGOS): Supporting development and validation of Infectious Disease Dx tests.</title>
        <authorList>
            <person name="Sproer C."/>
            <person name="Gronow S."/>
            <person name="Severitt S."/>
            <person name="Schroder I."/>
            <person name="Tallon L."/>
            <person name="Sadzewicz L."/>
            <person name="Zhao X."/>
            <person name="Boylan J."/>
            <person name="Ott S."/>
            <person name="Bowen H."/>
            <person name="Vavikolanu K."/>
            <person name="Mehta A."/>
            <person name="Aluvathingal J."/>
            <person name="Nadendla S."/>
            <person name="Lowell S."/>
            <person name="Myers T."/>
            <person name="Yan Y."/>
            <person name="Sichtig H."/>
        </authorList>
    </citation>
    <scope>NUCLEOTIDE SEQUENCE</scope>
    <source>
        <strain evidence="7">FDAARGOS_1191</strain>
    </source>
</reference>
<name>A0AAX1L8J0_9CORY</name>
<dbReference type="GO" id="GO:0016301">
    <property type="term" value="F:kinase activity"/>
    <property type="evidence" value="ECO:0007669"/>
    <property type="project" value="UniProtKB-KW"/>
</dbReference>
<dbReference type="EMBL" id="CP069534">
    <property type="protein sequence ID" value="QRP70741.1"/>
    <property type="molecule type" value="Genomic_DNA"/>
</dbReference>
<evidence type="ECO:0000313" key="7">
    <source>
        <dbReference type="EMBL" id="QRP70741.1"/>
    </source>
</evidence>
<gene>
    <name evidence="7" type="ORF">I6J21_00760</name>
</gene>
<dbReference type="InterPro" id="IPR050306">
    <property type="entry name" value="PfkB_Carbo_kinase"/>
</dbReference>
<comment type="similarity">
    <text evidence="1">Belongs to the carbohydrate kinase PfkB family.</text>
</comment>
<protein>
    <submittedName>
        <fullName evidence="7">Carbohydrate kinase</fullName>
    </submittedName>
</protein>
<dbReference type="Proteomes" id="UP000617681">
    <property type="component" value="Chromosome"/>
</dbReference>
<dbReference type="InterPro" id="IPR002173">
    <property type="entry name" value="Carboh/pur_kinase_PfkB_CS"/>
</dbReference>
<keyword evidence="5" id="KW-0067">ATP-binding</keyword>
<evidence type="ECO:0000256" key="4">
    <source>
        <dbReference type="ARBA" id="ARBA00022777"/>
    </source>
</evidence>
<evidence type="ECO:0000259" key="6">
    <source>
        <dbReference type="Pfam" id="PF00294"/>
    </source>
</evidence>
<dbReference type="Pfam" id="PF00294">
    <property type="entry name" value="PfkB"/>
    <property type="match status" value="1"/>
</dbReference>
<keyword evidence="2" id="KW-0808">Transferase</keyword>
<dbReference type="InterPro" id="IPR029056">
    <property type="entry name" value="Ribokinase-like"/>
</dbReference>
<keyword evidence="4 7" id="KW-0418">Kinase</keyword>
<dbReference type="PANTHER" id="PTHR43085:SF1">
    <property type="entry name" value="PSEUDOURIDINE KINASE-RELATED"/>
    <property type="match status" value="1"/>
</dbReference>
<dbReference type="GO" id="GO:0005524">
    <property type="term" value="F:ATP binding"/>
    <property type="evidence" value="ECO:0007669"/>
    <property type="project" value="UniProtKB-KW"/>
</dbReference>
<evidence type="ECO:0000256" key="3">
    <source>
        <dbReference type="ARBA" id="ARBA00022741"/>
    </source>
</evidence>
<sequence>MIPVYGEGMITVYGEGLIDLVPSSAEKLAPLVPSLGGGPFNVARACGRLGCDTRFVSRLSTDGFGQNLVDALAGAGVDTSQVLRGHEPTTLAVTSLAEDGSASYQFYTDGTADRFAEPVAATSGYACFGTVSLSLEPAASRYAAACASCAANGVVVCLDPNIRPNYNTPTHREFLGTMLPHVTVLKMSDDEEEFMGNVSEVPVVITTLGGSGIRVRAPFGTLEVAAPRVDVSDTIGAGDTVMAALMAEFERLGLDRDGILGLGEDEWRPILEFAATAAAITVTRVGADTPTRDEVEARV</sequence>
<evidence type="ECO:0000256" key="5">
    <source>
        <dbReference type="ARBA" id="ARBA00022840"/>
    </source>
</evidence>
<dbReference type="PROSITE" id="PS00584">
    <property type="entry name" value="PFKB_KINASES_2"/>
    <property type="match status" value="1"/>
</dbReference>
<dbReference type="PANTHER" id="PTHR43085">
    <property type="entry name" value="HEXOKINASE FAMILY MEMBER"/>
    <property type="match status" value="1"/>
</dbReference>
<dbReference type="Gene3D" id="3.40.1190.20">
    <property type="match status" value="1"/>
</dbReference>
<evidence type="ECO:0000313" key="8">
    <source>
        <dbReference type="Proteomes" id="UP000617681"/>
    </source>
</evidence>
<dbReference type="RefSeq" id="WP_005392981.1">
    <property type="nucleotide sequence ID" value="NZ_CP069534.1"/>
</dbReference>
<accession>A0AAX1L8J0</accession>
<dbReference type="AlphaFoldDB" id="A0AAX1L8J0"/>
<feature type="domain" description="Carbohydrate kinase PfkB" evidence="6">
    <location>
        <begin position="10"/>
        <end position="291"/>
    </location>
</feature>
<evidence type="ECO:0000256" key="2">
    <source>
        <dbReference type="ARBA" id="ARBA00022679"/>
    </source>
</evidence>
<proteinExistence type="inferred from homology"/>
<evidence type="ECO:0000256" key="1">
    <source>
        <dbReference type="ARBA" id="ARBA00010688"/>
    </source>
</evidence>
<dbReference type="SUPFAM" id="SSF53613">
    <property type="entry name" value="Ribokinase-like"/>
    <property type="match status" value="1"/>
</dbReference>
<keyword evidence="3" id="KW-0547">Nucleotide-binding</keyword>
<dbReference type="CDD" id="cd01167">
    <property type="entry name" value="bac_FRK"/>
    <property type="match status" value="1"/>
</dbReference>